<proteinExistence type="predicted"/>
<dbReference type="PANTHER" id="PTHR48040:SF28">
    <property type="entry name" value="ABC TRANSPORTER G FAMILY MEMBER 39-LIKE"/>
    <property type="match status" value="1"/>
</dbReference>
<reference evidence="3" key="1">
    <citation type="journal article" date="2020" name="Nat. Commun.">
        <title>Genome sequence of the cluster root forming white lupin.</title>
        <authorList>
            <person name="Hufnagel B."/>
            <person name="Marques A."/>
            <person name="Soriano A."/>
            <person name="Marques L."/>
            <person name="Divol F."/>
            <person name="Doumas P."/>
            <person name="Sallet E."/>
            <person name="Mancinotti D."/>
            <person name="Carrere S."/>
            <person name="Marande W."/>
            <person name="Arribat S."/>
            <person name="Keller J."/>
            <person name="Huneau C."/>
            <person name="Blein T."/>
            <person name="Aime D."/>
            <person name="Laguerre M."/>
            <person name="Taylor J."/>
            <person name="Schubert V."/>
            <person name="Nelson M."/>
            <person name="Geu-Flores F."/>
            <person name="Crespi M."/>
            <person name="Gallardo-Guerrero K."/>
            <person name="Delaux P.-M."/>
            <person name="Salse J."/>
            <person name="Berges H."/>
            <person name="Guyot R."/>
            <person name="Gouzy J."/>
            <person name="Peret B."/>
        </authorList>
    </citation>
    <scope>NUCLEOTIDE SEQUENCE [LARGE SCALE GENOMIC DNA]</scope>
    <source>
        <strain evidence="3">cv. Amiga</strain>
    </source>
</reference>
<gene>
    <name evidence="2" type="ORF">Lalb_Chr24g0396151</name>
</gene>
<dbReference type="AlphaFoldDB" id="A0A6A4NEK0"/>
<comment type="caution">
    <text evidence="2">The sequence shown here is derived from an EMBL/GenBank/DDBJ whole genome shotgun (WGS) entry which is preliminary data.</text>
</comment>
<dbReference type="PANTHER" id="PTHR48040">
    <property type="entry name" value="PLEIOTROPIC DRUG RESISTANCE PROTEIN 1-LIKE ISOFORM X1"/>
    <property type="match status" value="1"/>
</dbReference>
<evidence type="ECO:0008006" key="4">
    <source>
        <dbReference type="Google" id="ProtNLM"/>
    </source>
</evidence>
<dbReference type="EMBL" id="WOCE01000024">
    <property type="protein sequence ID" value="KAE9585894.1"/>
    <property type="molecule type" value="Genomic_DNA"/>
</dbReference>
<name>A0A6A4NEK0_LUPAL</name>
<keyword evidence="3" id="KW-1185">Reference proteome</keyword>
<keyword evidence="1" id="KW-1133">Transmembrane helix</keyword>
<evidence type="ECO:0000313" key="3">
    <source>
        <dbReference type="Proteomes" id="UP000447434"/>
    </source>
</evidence>
<feature type="transmembrane region" description="Helical" evidence="1">
    <location>
        <begin position="110"/>
        <end position="133"/>
    </location>
</feature>
<dbReference type="OrthoDB" id="66620at2759"/>
<sequence>MMDDVMIVYKFILTVYRYYTHICIYLRYNILHLVLVMFTNIIPMMTTLAFQKIPKWWVWYYWICPIAWTVYGLIVSQYRDVLDEIEVPGWSYKPSIKDYIDLQYGFKANFMGPVAGVLVAFPVFFAFVFATGIKMLNFQTR</sequence>
<evidence type="ECO:0000256" key="1">
    <source>
        <dbReference type="SAM" id="Phobius"/>
    </source>
</evidence>
<dbReference type="Proteomes" id="UP000447434">
    <property type="component" value="Chromosome 24"/>
</dbReference>
<accession>A0A6A4NEK0</accession>
<feature type="transmembrane region" description="Helical" evidence="1">
    <location>
        <begin position="57"/>
        <end position="74"/>
    </location>
</feature>
<organism evidence="2 3">
    <name type="scientific">Lupinus albus</name>
    <name type="common">White lupine</name>
    <name type="synonym">Lupinus termis</name>
    <dbReference type="NCBI Taxonomy" id="3870"/>
    <lineage>
        <taxon>Eukaryota</taxon>
        <taxon>Viridiplantae</taxon>
        <taxon>Streptophyta</taxon>
        <taxon>Embryophyta</taxon>
        <taxon>Tracheophyta</taxon>
        <taxon>Spermatophyta</taxon>
        <taxon>Magnoliopsida</taxon>
        <taxon>eudicotyledons</taxon>
        <taxon>Gunneridae</taxon>
        <taxon>Pentapetalae</taxon>
        <taxon>rosids</taxon>
        <taxon>fabids</taxon>
        <taxon>Fabales</taxon>
        <taxon>Fabaceae</taxon>
        <taxon>Papilionoideae</taxon>
        <taxon>50 kb inversion clade</taxon>
        <taxon>genistoids sensu lato</taxon>
        <taxon>core genistoids</taxon>
        <taxon>Genisteae</taxon>
        <taxon>Lupinus</taxon>
    </lineage>
</organism>
<keyword evidence="1" id="KW-0472">Membrane</keyword>
<feature type="transmembrane region" description="Helical" evidence="1">
    <location>
        <begin position="30"/>
        <end position="50"/>
    </location>
</feature>
<keyword evidence="1" id="KW-0812">Transmembrane</keyword>
<protein>
    <recommendedName>
        <fullName evidence="4">ABC-2 type transporter</fullName>
    </recommendedName>
</protein>
<evidence type="ECO:0000313" key="2">
    <source>
        <dbReference type="EMBL" id="KAE9585894.1"/>
    </source>
</evidence>